<accession>A0ABX5VBI2</accession>
<reference evidence="2" key="1">
    <citation type="submission" date="2019-06" db="EMBL/GenBank/DDBJ databases">
        <authorList>
            <person name="Oh B.S."/>
        </authorList>
    </citation>
    <scope>NUCLEOTIDE SEQUENCE [LARGE SCALE GENOMIC DNA]</scope>
    <source>
        <strain evidence="2">KGMB03119</strain>
    </source>
</reference>
<name>A0ABX5VBI2_9BURK</name>
<dbReference type="RefSeq" id="WP_139687112.1">
    <property type="nucleotide sequence ID" value="NZ_CP040882.1"/>
</dbReference>
<organism evidence="1 2">
    <name type="scientific">Sutterella faecalis</name>
    <dbReference type="NCBI Taxonomy" id="2584944"/>
    <lineage>
        <taxon>Bacteria</taxon>
        <taxon>Pseudomonadati</taxon>
        <taxon>Pseudomonadota</taxon>
        <taxon>Betaproteobacteria</taxon>
        <taxon>Burkholderiales</taxon>
        <taxon>Sutterellaceae</taxon>
        <taxon>Sutterella</taxon>
    </lineage>
</organism>
<keyword evidence="2" id="KW-1185">Reference proteome</keyword>
<evidence type="ECO:0008006" key="3">
    <source>
        <dbReference type="Google" id="ProtNLM"/>
    </source>
</evidence>
<protein>
    <recommendedName>
        <fullName evidence="3">Apea-like HEPN domain-containing protein</fullName>
    </recommendedName>
</protein>
<evidence type="ECO:0000313" key="2">
    <source>
        <dbReference type="Proteomes" id="UP000308889"/>
    </source>
</evidence>
<sequence length="263" mass="30444">MIGTHSEFILKPLSKILLEFADISSPLNFGIEEHPLWDYLFMSLFLRLTGAQEQKCKCIAWELATINYEIRRKLFSSGNDLNCSTLKEKNTVFKYQVIGLQDLGVNVDAAFLDDVRLKSYDTAFAKVNIFFEHVESSGLHPRECEFSKDLFCKWNACKGAGVDKIFGKCDSCKEKGNCDARSLKAEKESGLEAIYSRLYLHRNRCAHNVSSYQPNLPDLNKLVSPIYIYENYYTWFMVIMFIDELFINLYKEFEITLTSQYNI</sequence>
<dbReference type="Proteomes" id="UP000308889">
    <property type="component" value="Chromosome"/>
</dbReference>
<evidence type="ECO:0000313" key="1">
    <source>
        <dbReference type="EMBL" id="QDA53623.1"/>
    </source>
</evidence>
<proteinExistence type="predicted"/>
<gene>
    <name evidence="1" type="ORF">FG381_00975</name>
</gene>
<dbReference type="EMBL" id="CP040882">
    <property type="protein sequence ID" value="QDA53623.1"/>
    <property type="molecule type" value="Genomic_DNA"/>
</dbReference>